<evidence type="ECO:0000313" key="2">
    <source>
        <dbReference type="EMBL" id="MDT3468533.1"/>
    </source>
</evidence>
<dbReference type="InterPro" id="IPR037883">
    <property type="entry name" value="Knr4/Smi1-like_sf"/>
</dbReference>
<dbReference type="SUPFAM" id="SSF160631">
    <property type="entry name" value="SMI1/KNR4-like"/>
    <property type="match status" value="1"/>
</dbReference>
<evidence type="ECO:0000259" key="1">
    <source>
        <dbReference type="SMART" id="SM00860"/>
    </source>
</evidence>
<name>A0AAJ2JEF4_STEMA</name>
<proteinExistence type="predicted"/>
<dbReference type="InterPro" id="IPR018958">
    <property type="entry name" value="Knr4/Smi1-like_dom"/>
</dbReference>
<comment type="caution">
    <text evidence="2">The sequence shown here is derived from an EMBL/GenBank/DDBJ whole genome shotgun (WGS) entry which is preliminary data.</text>
</comment>
<dbReference type="Proteomes" id="UP001251948">
    <property type="component" value="Unassembled WGS sequence"/>
</dbReference>
<reference evidence="2" key="1">
    <citation type="submission" date="2023-07" db="EMBL/GenBank/DDBJ databases">
        <title>Comparative genomics of clinical Stenotrophomonas maltophilia isolates reveals regions of diversity which correlate with colonization and persistence in vivo.</title>
        <authorList>
            <person name="Mcdaniel M.S."/>
            <person name="Swords W.E."/>
            <person name="Sumpter N.A."/>
            <person name="Lindgren N.R."/>
            <person name="Billiot C.E."/>
        </authorList>
    </citation>
    <scope>NUCLEOTIDE SEQUENCE</scope>
    <source>
        <strain evidence="2">Ism4</strain>
    </source>
</reference>
<dbReference type="EMBL" id="JAVSKO010000004">
    <property type="protein sequence ID" value="MDT3468533.1"/>
    <property type="molecule type" value="Genomic_DNA"/>
</dbReference>
<dbReference type="AlphaFoldDB" id="A0AAJ2JEF4"/>
<feature type="domain" description="Knr4/Smi1-like" evidence="1">
    <location>
        <begin position="29"/>
        <end position="150"/>
    </location>
</feature>
<organism evidence="2 3">
    <name type="scientific">Stenotrophomonas maltophilia</name>
    <name type="common">Pseudomonas maltophilia</name>
    <name type="synonym">Xanthomonas maltophilia</name>
    <dbReference type="NCBI Taxonomy" id="40324"/>
    <lineage>
        <taxon>Bacteria</taxon>
        <taxon>Pseudomonadati</taxon>
        <taxon>Pseudomonadota</taxon>
        <taxon>Gammaproteobacteria</taxon>
        <taxon>Lysobacterales</taxon>
        <taxon>Lysobacteraceae</taxon>
        <taxon>Stenotrophomonas</taxon>
        <taxon>Stenotrophomonas maltophilia group</taxon>
    </lineage>
</organism>
<sequence length="156" mass="17541">MCPDWSSCFERLDEMIAGSARVRVFPGRAASPELVEDAEKELGLALPVSYKAWLVEFGNLFVGPDPVFGFADAENRDVADDDLVYNARLVEENGFPPEGLIPIFVPDSDEAFYFDTREGLKDGEYPILRYDYNTGEFEFSSPSFFDFLMGLVRHSA</sequence>
<dbReference type="RefSeq" id="WP_308308970.1">
    <property type="nucleotide sequence ID" value="NZ_JAVSKO010000004.1"/>
</dbReference>
<dbReference type="Gene3D" id="3.40.1580.10">
    <property type="entry name" value="SMI1/KNR4-like"/>
    <property type="match status" value="1"/>
</dbReference>
<dbReference type="SMART" id="SM00860">
    <property type="entry name" value="SMI1_KNR4"/>
    <property type="match status" value="1"/>
</dbReference>
<accession>A0AAJ2JEF4</accession>
<dbReference type="Pfam" id="PF14567">
    <property type="entry name" value="SUKH_5"/>
    <property type="match status" value="1"/>
</dbReference>
<gene>
    <name evidence="2" type="ORF">ROV92_11110</name>
</gene>
<protein>
    <submittedName>
        <fullName evidence="2">SMI1/KNR4 family protein</fullName>
    </submittedName>
</protein>
<evidence type="ECO:0000313" key="3">
    <source>
        <dbReference type="Proteomes" id="UP001251948"/>
    </source>
</evidence>